<keyword evidence="3" id="KW-1185">Reference proteome</keyword>
<gene>
    <name evidence="2" type="ORF">FNV43_RR00236</name>
</gene>
<feature type="compositionally biased region" description="Basic and acidic residues" evidence="1">
    <location>
        <begin position="8"/>
        <end position="24"/>
    </location>
</feature>
<evidence type="ECO:0000313" key="2">
    <source>
        <dbReference type="EMBL" id="KAF3455602.1"/>
    </source>
</evidence>
<dbReference type="Proteomes" id="UP000796880">
    <property type="component" value="Unassembled WGS sequence"/>
</dbReference>
<dbReference type="AlphaFoldDB" id="A0A8K0MR80"/>
<dbReference type="PANTHER" id="PTHR37752:SF1">
    <property type="entry name" value="OS02G0610700 PROTEIN"/>
    <property type="match status" value="1"/>
</dbReference>
<dbReference type="PANTHER" id="PTHR37752">
    <property type="entry name" value="OS02G0610700 PROTEIN"/>
    <property type="match status" value="1"/>
</dbReference>
<sequence length="282" mass="31251">MHNSSVGFHKEEERSSRGKADGNTRLRYSAVAQNDASRSLVHDASSSFSSSRFSSSSPSSALDGFFKIDDEGCGVTIQQPLSLIPLLVKRQRQIEAINGAWAIIGLTTGLVIESQSGKGILAQLVMCKVLVLDLSQLEKGRDYLSSKKKKWKIELKLQRKGMRRGIPKVGEIRWRNELSHRNWKKNPRKGLARTSSRNGPSDGSNKFPWLECGKSLEVPKESSPVVNADTFPYFTYQMGRAHLGLALNQTARQEEEITPTQKDVAGPSFTGEGTSMIDERVD</sequence>
<organism evidence="2 3">
    <name type="scientific">Rhamnella rubrinervis</name>
    <dbReference type="NCBI Taxonomy" id="2594499"/>
    <lineage>
        <taxon>Eukaryota</taxon>
        <taxon>Viridiplantae</taxon>
        <taxon>Streptophyta</taxon>
        <taxon>Embryophyta</taxon>
        <taxon>Tracheophyta</taxon>
        <taxon>Spermatophyta</taxon>
        <taxon>Magnoliopsida</taxon>
        <taxon>eudicotyledons</taxon>
        <taxon>Gunneridae</taxon>
        <taxon>Pentapetalae</taxon>
        <taxon>rosids</taxon>
        <taxon>fabids</taxon>
        <taxon>Rosales</taxon>
        <taxon>Rhamnaceae</taxon>
        <taxon>rhamnoid group</taxon>
        <taxon>Rhamneae</taxon>
        <taxon>Rhamnella</taxon>
    </lineage>
</organism>
<name>A0A8K0MR80_9ROSA</name>
<feature type="region of interest" description="Disordered" evidence="1">
    <location>
        <begin position="183"/>
        <end position="206"/>
    </location>
</feature>
<evidence type="ECO:0000313" key="3">
    <source>
        <dbReference type="Proteomes" id="UP000796880"/>
    </source>
</evidence>
<evidence type="ECO:0000256" key="1">
    <source>
        <dbReference type="SAM" id="MobiDB-lite"/>
    </source>
</evidence>
<dbReference type="GO" id="GO:0009535">
    <property type="term" value="C:chloroplast thylakoid membrane"/>
    <property type="evidence" value="ECO:0007669"/>
    <property type="project" value="TreeGrafter"/>
</dbReference>
<comment type="caution">
    <text evidence="2">The sequence shown here is derived from an EMBL/GenBank/DDBJ whole genome shotgun (WGS) entry which is preliminary data.</text>
</comment>
<accession>A0A8K0MR80</accession>
<dbReference type="EMBL" id="VOIH02000001">
    <property type="protein sequence ID" value="KAF3455602.1"/>
    <property type="molecule type" value="Genomic_DNA"/>
</dbReference>
<dbReference type="InterPro" id="IPR053091">
    <property type="entry name" value="PSII_Assembly/Photoprotect-Rel"/>
</dbReference>
<feature type="region of interest" description="Disordered" evidence="1">
    <location>
        <begin position="1"/>
        <end position="27"/>
    </location>
</feature>
<protein>
    <submittedName>
        <fullName evidence="2">Uncharacterized protein</fullName>
    </submittedName>
</protein>
<reference evidence="2" key="1">
    <citation type="submission" date="2020-03" db="EMBL/GenBank/DDBJ databases">
        <title>A high-quality chromosome-level genome assembly of a woody plant with both climbing and erect habits, Rhamnella rubrinervis.</title>
        <authorList>
            <person name="Lu Z."/>
            <person name="Yang Y."/>
            <person name="Zhu X."/>
            <person name="Sun Y."/>
        </authorList>
    </citation>
    <scope>NUCLEOTIDE SEQUENCE</scope>
    <source>
        <strain evidence="2">BYM</strain>
        <tissue evidence="2">Leaf</tissue>
    </source>
</reference>
<proteinExistence type="predicted"/>
<feature type="compositionally biased region" description="Polar residues" evidence="1">
    <location>
        <begin position="193"/>
        <end position="204"/>
    </location>
</feature>
<feature type="region of interest" description="Disordered" evidence="1">
    <location>
        <begin position="251"/>
        <end position="282"/>
    </location>
</feature>